<dbReference type="SUPFAM" id="SSF46565">
    <property type="entry name" value="Chaperone J-domain"/>
    <property type="match status" value="1"/>
</dbReference>
<name>A0AAE0BQ57_9CHLO</name>
<sequence>MTLYDDLEVAPECTNEEIRKQYLRLSLKYHPDKNKENTTASTASIARGYRSQLLGSRVAYRVSYATCATKAVVSRFVRLCNAYEVLSDPSKKAAYDQELAAGISTGSCVRDPEETSVLSADNLERAFGVFQRVVEALALSNGVCLFRHTRGGLATDAARTSAGVAAARASRAMGNSVMTRVVVTLAAQALAETVATPEGRANTKALLKAAAETASTSIAHLGTTATQAVGKVANVANENVLQPAVCAAVAGASQMTVAAAATAVRGTRSSLWGLGLKVEIQPQDPQEPDFEPSFEVSMTVRIVRGGVGRRRARVRVRRLWLGQCLEFCLPVAPQDATMTLTIGEQDVLTNGKPRDDVVSTNINEHTGEVISLEEHGGFVPAISGTSGGDALFSAPVSQPIPVRTAGELRPRELKARGMIGDVLAERQNSILPAEEQDLSSVDLSSRFEETEVSSSGAASCRHSELIHSGGSGQPLGSTVSSDAAAEPPFPGATTLEGQGAASSPLPGSEWDNSMLIDLIEETVAPGPRQSIVNPQQAICPHATGLSPTKADGADSIVDRAAEAVSGTVKPVPAALYVLYEMHCPRQAPLFMPWQTLQGALAAVLRIQVKNLTAYVAEMTFEVQDAQPEGFEPLIQAPCPSLALNCPERERARASWQYWLYPGVVVEVALHRTGIGKRRAKVTVAYPERGVHLDFKVPLAPQDSTAVMGLRDQAVEYNGTPRSDVVMYRSKRESAVMDEAAPLTVMDEAAPLIVENSNVQEC</sequence>
<feature type="domain" description="J" evidence="2">
    <location>
        <begin position="2"/>
        <end position="99"/>
    </location>
</feature>
<dbReference type="Proteomes" id="UP001190700">
    <property type="component" value="Unassembled WGS sequence"/>
</dbReference>
<organism evidence="3 4">
    <name type="scientific">Cymbomonas tetramitiformis</name>
    <dbReference type="NCBI Taxonomy" id="36881"/>
    <lineage>
        <taxon>Eukaryota</taxon>
        <taxon>Viridiplantae</taxon>
        <taxon>Chlorophyta</taxon>
        <taxon>Pyramimonadophyceae</taxon>
        <taxon>Pyramimonadales</taxon>
        <taxon>Pyramimonadaceae</taxon>
        <taxon>Cymbomonas</taxon>
    </lineage>
</organism>
<protein>
    <recommendedName>
        <fullName evidence="2">J domain-containing protein</fullName>
    </recommendedName>
</protein>
<dbReference type="AlphaFoldDB" id="A0AAE0BQ57"/>
<evidence type="ECO:0000313" key="4">
    <source>
        <dbReference type="Proteomes" id="UP001190700"/>
    </source>
</evidence>
<evidence type="ECO:0000256" key="1">
    <source>
        <dbReference type="SAM" id="MobiDB-lite"/>
    </source>
</evidence>
<dbReference type="InterPro" id="IPR018253">
    <property type="entry name" value="DnaJ_domain_CS"/>
</dbReference>
<accession>A0AAE0BQ57</accession>
<dbReference type="InterPro" id="IPR036869">
    <property type="entry name" value="J_dom_sf"/>
</dbReference>
<dbReference type="EMBL" id="LGRX02033744">
    <property type="protein sequence ID" value="KAK3240093.1"/>
    <property type="molecule type" value="Genomic_DNA"/>
</dbReference>
<evidence type="ECO:0000313" key="3">
    <source>
        <dbReference type="EMBL" id="KAK3240093.1"/>
    </source>
</evidence>
<dbReference type="PRINTS" id="PR00625">
    <property type="entry name" value="JDOMAIN"/>
</dbReference>
<dbReference type="Pfam" id="PF00226">
    <property type="entry name" value="DnaJ"/>
    <property type="match status" value="1"/>
</dbReference>
<dbReference type="PROSITE" id="PS00636">
    <property type="entry name" value="DNAJ_1"/>
    <property type="match status" value="1"/>
</dbReference>
<dbReference type="GO" id="GO:0005737">
    <property type="term" value="C:cytoplasm"/>
    <property type="evidence" value="ECO:0007669"/>
    <property type="project" value="TreeGrafter"/>
</dbReference>
<dbReference type="PANTHER" id="PTHR43096:SF58">
    <property type="entry name" value="CHAPERONE DNAJ-DOMAIN SUPERFAMILY PROTEIN"/>
    <property type="match status" value="1"/>
</dbReference>
<evidence type="ECO:0000259" key="2">
    <source>
        <dbReference type="PROSITE" id="PS50076"/>
    </source>
</evidence>
<dbReference type="PROSITE" id="PS50076">
    <property type="entry name" value="DNAJ_2"/>
    <property type="match status" value="1"/>
</dbReference>
<reference evidence="3 4" key="1">
    <citation type="journal article" date="2015" name="Genome Biol. Evol.">
        <title>Comparative Genomics of a Bacterivorous Green Alga Reveals Evolutionary Causalities and Consequences of Phago-Mixotrophic Mode of Nutrition.</title>
        <authorList>
            <person name="Burns J.A."/>
            <person name="Paasch A."/>
            <person name="Narechania A."/>
            <person name="Kim E."/>
        </authorList>
    </citation>
    <scope>NUCLEOTIDE SEQUENCE [LARGE SCALE GENOMIC DNA]</scope>
    <source>
        <strain evidence="3 4">PLY_AMNH</strain>
    </source>
</reference>
<dbReference type="GO" id="GO:0042026">
    <property type="term" value="P:protein refolding"/>
    <property type="evidence" value="ECO:0007669"/>
    <property type="project" value="TreeGrafter"/>
</dbReference>
<dbReference type="SMART" id="SM00271">
    <property type="entry name" value="DnaJ"/>
    <property type="match status" value="1"/>
</dbReference>
<dbReference type="InterPro" id="IPR001623">
    <property type="entry name" value="DnaJ_domain"/>
</dbReference>
<feature type="region of interest" description="Disordered" evidence="1">
    <location>
        <begin position="454"/>
        <end position="507"/>
    </location>
</feature>
<dbReference type="CDD" id="cd06257">
    <property type="entry name" value="DnaJ"/>
    <property type="match status" value="1"/>
</dbReference>
<proteinExistence type="predicted"/>
<dbReference type="GO" id="GO:0051082">
    <property type="term" value="F:unfolded protein binding"/>
    <property type="evidence" value="ECO:0007669"/>
    <property type="project" value="TreeGrafter"/>
</dbReference>
<dbReference type="Gene3D" id="1.10.287.110">
    <property type="entry name" value="DnaJ domain"/>
    <property type="match status" value="1"/>
</dbReference>
<keyword evidence="4" id="KW-1185">Reference proteome</keyword>
<gene>
    <name evidence="3" type="ORF">CYMTET_50037</name>
</gene>
<comment type="caution">
    <text evidence="3">The sequence shown here is derived from an EMBL/GenBank/DDBJ whole genome shotgun (WGS) entry which is preliminary data.</text>
</comment>
<dbReference type="PANTHER" id="PTHR43096">
    <property type="entry name" value="DNAJ HOMOLOG 1, MITOCHONDRIAL-RELATED"/>
    <property type="match status" value="1"/>
</dbReference>